<dbReference type="CDD" id="cd00067">
    <property type="entry name" value="GAL4"/>
    <property type="match status" value="1"/>
</dbReference>
<feature type="transmembrane region" description="Helical" evidence="12">
    <location>
        <begin position="12"/>
        <end position="32"/>
    </location>
</feature>
<dbReference type="InterPro" id="IPR001138">
    <property type="entry name" value="Zn2Cys6_DnaBD"/>
</dbReference>
<feature type="region of interest" description="Disordered" evidence="11">
    <location>
        <begin position="237"/>
        <end position="284"/>
    </location>
</feature>
<dbReference type="GO" id="GO:0000981">
    <property type="term" value="F:DNA-binding transcription factor activity, RNA polymerase II-specific"/>
    <property type="evidence" value="ECO:0007669"/>
    <property type="project" value="InterPro"/>
</dbReference>
<keyword evidence="7" id="KW-0496">Mitochondrion</keyword>
<feature type="compositionally biased region" description="Polar residues" evidence="11">
    <location>
        <begin position="659"/>
        <end position="672"/>
    </location>
</feature>
<comment type="subcellular location">
    <subcellularLocation>
        <location evidence="1">Mitochondrion inner membrane</location>
        <topology evidence="1">Multi-pass membrane protein</topology>
    </subcellularLocation>
</comment>
<feature type="region of interest" description="Disordered" evidence="11">
    <location>
        <begin position="502"/>
        <end position="555"/>
    </location>
</feature>
<evidence type="ECO:0000256" key="11">
    <source>
        <dbReference type="SAM" id="MobiDB-lite"/>
    </source>
</evidence>
<evidence type="ECO:0000256" key="1">
    <source>
        <dbReference type="ARBA" id="ARBA00004448"/>
    </source>
</evidence>
<dbReference type="GO" id="GO:0015218">
    <property type="term" value="F:pyrimidine nucleotide transmembrane transporter activity"/>
    <property type="evidence" value="ECO:0007669"/>
    <property type="project" value="InterPro"/>
</dbReference>
<dbReference type="AlphaFoldDB" id="A0A0P7BAI1"/>
<keyword evidence="6 12" id="KW-1133">Transmembrane helix</keyword>
<feature type="compositionally biased region" description="Basic residues" evidence="11">
    <location>
        <begin position="454"/>
        <end position="464"/>
    </location>
</feature>
<evidence type="ECO:0000313" key="13">
    <source>
        <dbReference type="EMBL" id="KPM39277.1"/>
    </source>
</evidence>
<feature type="repeat" description="Solcar" evidence="10">
    <location>
        <begin position="1038"/>
        <end position="1127"/>
    </location>
</feature>
<feature type="compositionally biased region" description="Basic and acidic residues" evidence="11">
    <location>
        <begin position="758"/>
        <end position="773"/>
    </location>
</feature>
<feature type="compositionally biased region" description="Basic and acidic residues" evidence="11">
    <location>
        <begin position="619"/>
        <end position="629"/>
    </location>
</feature>
<reference evidence="13 14" key="1">
    <citation type="submission" date="2015-09" db="EMBL/GenBank/DDBJ databases">
        <title>Draft genome of a European isolate of the apple canker pathogen Neonectria ditissima.</title>
        <authorList>
            <person name="Gomez-Cortecero A."/>
            <person name="Harrison R.J."/>
            <person name="Armitage A.D."/>
        </authorList>
    </citation>
    <scope>NUCLEOTIDE SEQUENCE [LARGE SCALE GENOMIC DNA]</scope>
    <source>
        <strain evidence="13 14">R09/05</strain>
    </source>
</reference>
<keyword evidence="4" id="KW-0677">Repeat</keyword>
<dbReference type="GO" id="GO:1990519">
    <property type="term" value="P:pyrimidine nucleotide import into mitochondrion"/>
    <property type="evidence" value="ECO:0007669"/>
    <property type="project" value="TreeGrafter"/>
</dbReference>
<dbReference type="PROSITE" id="PS50920">
    <property type="entry name" value="SOLCAR"/>
    <property type="match status" value="3"/>
</dbReference>
<sequence>MACSPASRFTPTHFCLVWCPHFGSALCVLLAFPVSPSLSLGLFIYLLLQACFLATPLWSLRWRFGSRARGRVNGQFIFTTPNIPLSRDRCVGGRDAPSPSALACETGLPSPYSESTETLQLRHASPIASPVALYLPPPPPPPFPPIFSPSLALPPPSLPSDLAAFTRTHTHTTLYALPREFLFEILPSSTVLPAQRGGPRILDHCDRGDLVLTTIISTHKFPFAYTHEIPVGKANMAHVADPEPQKRKRDADDAGHSGRPQHAHAQLQPGAPGFIQYPPRSNPSHLNLIQGDGDTFADIVGLIGEYENVLDQHESLAASLGARLTGPRLLRGIEKFFDGPIKTTPLQPFSNPVSWLDVVGYARSNPKEFALTPMPDGSRWCQFVLNGVHVEITEDDWRLVWSGALDRFPLDQPLEEDEAAELATLDILEQRTSILYKKADEVAARARILNHRLGQRKQDIRRRRNAQDGPRFQPVNHNPRSTNFSPSYDLHADLLQQFITASASPPPSRATSAAGMSLAGAGPRSPSHSDSHAYGPPGPTGRYGTGQATETMGQPVVDSRAETFRSVITHRTERLGKGEVINPPCDRCRRLKVQCVKHLTACVGCTKKHAKCSWKTVTEEEMGRLKQETSLKGGDSGEGEGDCGSDATEARDAHASRLSDGQETGRTLSEKTPGTAGLTMKDGSRPPSRDGYRVLVVALHILHLISHRIAGHPARRKGDNSRATAKNHDSVRDETDQDRAMTAASQMPIPQPTTLVAGRDDRPFSHSHTPRDHAALMQSRETGDVIPDDTMTDGTVKALPFAKSWVHLVAGAVGGMTAATLTAPLDVLKTRLQSDFYQAQIRATREAQTQALGRLNPARAALYHLNDTLQILGSVYRTEGWRALFKGLGPNLVGVIPARSINFYVYGNGKRLISQYANQGREAPWVHLTAGVAAGVVTSTVTNPIWMIKTRLQLDKNVSERSGGAKLRQYRNSYDCVHQILRDEGARSLYRGMSASYLGVVESTMHWMLYEQIKASLVRREAEIVRSGRDKTWWDKTVDWTGKVGAAGSAKLVAAVIAYPHEVARTRLRQAPTDGGLPKYTGLVQCFKLVWVEEGLMGLYGGLTPHLMRTVPSAAIMFGMYEGILRLFNTPA</sequence>
<evidence type="ECO:0000256" key="7">
    <source>
        <dbReference type="ARBA" id="ARBA00023128"/>
    </source>
</evidence>
<dbReference type="OrthoDB" id="269120at2759"/>
<keyword evidence="2" id="KW-0813">Transport</keyword>
<feature type="compositionally biased region" description="Basic and acidic residues" evidence="11">
    <location>
        <begin position="648"/>
        <end position="657"/>
    </location>
</feature>
<feature type="transmembrane region" description="Helical" evidence="12">
    <location>
        <begin position="38"/>
        <end position="60"/>
    </location>
</feature>
<feature type="compositionally biased region" description="Polar residues" evidence="11">
    <location>
        <begin position="475"/>
        <end position="486"/>
    </location>
</feature>
<evidence type="ECO:0000256" key="6">
    <source>
        <dbReference type="ARBA" id="ARBA00022989"/>
    </source>
</evidence>
<dbReference type="InterPro" id="IPR018108">
    <property type="entry name" value="MCP_transmembrane"/>
</dbReference>
<dbReference type="GO" id="GO:0005743">
    <property type="term" value="C:mitochondrial inner membrane"/>
    <property type="evidence" value="ECO:0007669"/>
    <property type="project" value="UniProtKB-SubCell"/>
</dbReference>
<evidence type="ECO:0000256" key="12">
    <source>
        <dbReference type="SAM" id="Phobius"/>
    </source>
</evidence>
<feature type="region of interest" description="Disordered" evidence="11">
    <location>
        <begin position="454"/>
        <end position="487"/>
    </location>
</feature>
<dbReference type="EMBL" id="LKCW01000111">
    <property type="protein sequence ID" value="KPM39277.1"/>
    <property type="molecule type" value="Genomic_DNA"/>
</dbReference>
<gene>
    <name evidence="13" type="ORF">AK830_g7283</name>
</gene>
<evidence type="ECO:0000256" key="2">
    <source>
        <dbReference type="ARBA" id="ARBA00022448"/>
    </source>
</evidence>
<keyword evidence="5" id="KW-0999">Mitochondrion inner membrane</keyword>
<dbReference type="SUPFAM" id="SSF103506">
    <property type="entry name" value="Mitochondrial carrier"/>
    <property type="match status" value="1"/>
</dbReference>
<dbReference type="GO" id="GO:0008270">
    <property type="term" value="F:zinc ion binding"/>
    <property type="evidence" value="ECO:0007669"/>
    <property type="project" value="InterPro"/>
</dbReference>
<dbReference type="STRING" id="78410.A0A0P7BAI1"/>
<evidence type="ECO:0000313" key="14">
    <source>
        <dbReference type="Proteomes" id="UP000050424"/>
    </source>
</evidence>
<evidence type="ECO:0000256" key="5">
    <source>
        <dbReference type="ARBA" id="ARBA00022792"/>
    </source>
</evidence>
<keyword evidence="3 10" id="KW-0812">Transmembrane</keyword>
<dbReference type="PANTHER" id="PTHR45829:SF4">
    <property type="entry name" value="MITOCHONDRIAL CARRIER PROTEIN RIM2"/>
    <property type="match status" value="1"/>
</dbReference>
<name>A0A0P7BAI1_9HYPO</name>
<dbReference type="InterPro" id="IPR002067">
    <property type="entry name" value="MCP"/>
</dbReference>
<feature type="region of interest" description="Disordered" evidence="11">
    <location>
        <begin position="619"/>
        <end position="689"/>
    </location>
</feature>
<comment type="caution">
    <text evidence="13">The sequence shown here is derived from an EMBL/GenBank/DDBJ whole genome shotgun (WGS) entry which is preliminary data.</text>
</comment>
<protein>
    <submittedName>
        <fullName evidence="13">Putative mitochondrial carrier</fullName>
    </submittedName>
</protein>
<keyword evidence="8 10" id="KW-0472">Membrane</keyword>
<evidence type="ECO:0000256" key="9">
    <source>
        <dbReference type="ARBA" id="ARBA00023242"/>
    </source>
</evidence>
<accession>A0A0P7BAI1</accession>
<dbReference type="PRINTS" id="PR00926">
    <property type="entry name" value="MITOCARRIER"/>
</dbReference>
<organism evidence="13 14">
    <name type="scientific">Neonectria ditissima</name>
    <dbReference type="NCBI Taxonomy" id="78410"/>
    <lineage>
        <taxon>Eukaryota</taxon>
        <taxon>Fungi</taxon>
        <taxon>Dikarya</taxon>
        <taxon>Ascomycota</taxon>
        <taxon>Pezizomycotina</taxon>
        <taxon>Sordariomycetes</taxon>
        <taxon>Hypocreomycetidae</taxon>
        <taxon>Hypocreales</taxon>
        <taxon>Nectriaceae</taxon>
        <taxon>Neonectria</taxon>
    </lineage>
</organism>
<dbReference type="SUPFAM" id="SSF57701">
    <property type="entry name" value="Zn2/Cys6 DNA-binding domain"/>
    <property type="match status" value="1"/>
</dbReference>
<feature type="compositionally biased region" description="Basic and acidic residues" evidence="11">
    <location>
        <begin position="716"/>
        <end position="739"/>
    </location>
</feature>
<proteinExistence type="predicted"/>
<feature type="region of interest" description="Disordered" evidence="11">
    <location>
        <begin position="712"/>
        <end position="773"/>
    </location>
</feature>
<dbReference type="InterPro" id="IPR023395">
    <property type="entry name" value="MCP_dom_sf"/>
</dbReference>
<dbReference type="Pfam" id="PF00153">
    <property type="entry name" value="Mito_carr"/>
    <property type="match status" value="3"/>
</dbReference>
<evidence type="ECO:0000256" key="10">
    <source>
        <dbReference type="PROSITE-ProRule" id="PRU00282"/>
    </source>
</evidence>
<dbReference type="InterPro" id="IPR049562">
    <property type="entry name" value="SLC25A33/36-like"/>
</dbReference>
<feature type="repeat" description="Solcar" evidence="10">
    <location>
        <begin position="802"/>
        <end position="912"/>
    </location>
</feature>
<keyword evidence="9" id="KW-0539">Nucleus</keyword>
<feature type="repeat" description="Solcar" evidence="10">
    <location>
        <begin position="922"/>
        <end position="1016"/>
    </location>
</feature>
<keyword evidence="14" id="KW-1185">Reference proteome</keyword>
<feature type="compositionally biased region" description="Basic and acidic residues" evidence="11">
    <location>
        <begin position="240"/>
        <end position="256"/>
    </location>
</feature>
<evidence type="ECO:0000256" key="8">
    <source>
        <dbReference type="ARBA" id="ARBA00023136"/>
    </source>
</evidence>
<dbReference type="PANTHER" id="PTHR45829">
    <property type="entry name" value="MITOCHONDRIAL CARRIER PROTEIN RIM2"/>
    <property type="match status" value="1"/>
</dbReference>
<evidence type="ECO:0000256" key="3">
    <source>
        <dbReference type="ARBA" id="ARBA00022692"/>
    </source>
</evidence>
<dbReference type="InterPro" id="IPR036864">
    <property type="entry name" value="Zn2-C6_fun-type_DNA-bd_sf"/>
</dbReference>
<dbReference type="Gene3D" id="1.50.40.10">
    <property type="entry name" value="Mitochondrial carrier domain"/>
    <property type="match status" value="2"/>
</dbReference>
<evidence type="ECO:0000256" key="4">
    <source>
        <dbReference type="ARBA" id="ARBA00022737"/>
    </source>
</evidence>
<dbReference type="Proteomes" id="UP000050424">
    <property type="component" value="Unassembled WGS sequence"/>
</dbReference>